<dbReference type="HOGENOM" id="CLU_1570676_0_0_1"/>
<organism evidence="2 3">
    <name type="scientific">Exophiala sideris</name>
    <dbReference type="NCBI Taxonomy" id="1016849"/>
    <lineage>
        <taxon>Eukaryota</taxon>
        <taxon>Fungi</taxon>
        <taxon>Dikarya</taxon>
        <taxon>Ascomycota</taxon>
        <taxon>Pezizomycotina</taxon>
        <taxon>Eurotiomycetes</taxon>
        <taxon>Chaetothyriomycetidae</taxon>
        <taxon>Chaetothyriales</taxon>
        <taxon>Herpotrichiellaceae</taxon>
        <taxon>Exophiala</taxon>
    </lineage>
</organism>
<evidence type="ECO:0000313" key="2">
    <source>
        <dbReference type="EMBL" id="KIV86508.1"/>
    </source>
</evidence>
<accession>A0A0D1ZI75</accession>
<proteinExistence type="predicted"/>
<name>A0A0D1ZI75_9EURO</name>
<dbReference type="Proteomes" id="UP000053599">
    <property type="component" value="Unassembled WGS sequence"/>
</dbReference>
<evidence type="ECO:0000259" key="1">
    <source>
        <dbReference type="PROSITE" id="PS00028"/>
    </source>
</evidence>
<sequence length="170" mass="19139">MLFVRPISVPGSELRKRLDTARLYSSHNFSLLRPEPPLLLGSPFQICVSHLEHSTVDDEVNRHLISFVVKGQPGDSQPYTVGITASEDKPVGDLKGYRARVTKQKKAWSVKNEDKVLKIAAKVRNKAKNEKRFICEDCQLPFASQFALDKHNKTQAHLVQGWATRTMSAT</sequence>
<dbReference type="InterPro" id="IPR013087">
    <property type="entry name" value="Znf_C2H2_type"/>
</dbReference>
<evidence type="ECO:0000313" key="3">
    <source>
        <dbReference type="Proteomes" id="UP000053599"/>
    </source>
</evidence>
<dbReference type="AlphaFoldDB" id="A0A0D1ZI75"/>
<gene>
    <name evidence="2" type="ORF">PV11_02118</name>
</gene>
<reference evidence="2 3" key="1">
    <citation type="submission" date="2015-01" db="EMBL/GenBank/DDBJ databases">
        <title>The Genome Sequence of Exophiala sideris CBS121828.</title>
        <authorList>
            <consortium name="The Broad Institute Genomics Platform"/>
            <person name="Cuomo C."/>
            <person name="de Hoog S."/>
            <person name="Gorbushina A."/>
            <person name="Stielow B."/>
            <person name="Teixiera M."/>
            <person name="Abouelleil A."/>
            <person name="Chapman S.B."/>
            <person name="Priest M."/>
            <person name="Young S.K."/>
            <person name="Wortman J."/>
            <person name="Nusbaum C."/>
            <person name="Birren B."/>
        </authorList>
    </citation>
    <scope>NUCLEOTIDE SEQUENCE [LARGE SCALE GENOMIC DNA]</scope>
    <source>
        <strain evidence="2 3">CBS 121828</strain>
    </source>
</reference>
<dbReference type="OrthoDB" id="5102186at2759"/>
<dbReference type="EMBL" id="KN846951">
    <property type="protein sequence ID" value="KIV86508.1"/>
    <property type="molecule type" value="Genomic_DNA"/>
</dbReference>
<protein>
    <recommendedName>
        <fullName evidence="1">C2H2-type domain-containing protein</fullName>
    </recommendedName>
</protein>
<dbReference type="PROSITE" id="PS00028">
    <property type="entry name" value="ZINC_FINGER_C2H2_1"/>
    <property type="match status" value="1"/>
</dbReference>
<feature type="domain" description="C2H2-type" evidence="1">
    <location>
        <begin position="135"/>
        <end position="157"/>
    </location>
</feature>